<reference evidence="1 2" key="1">
    <citation type="submission" date="2021-05" db="EMBL/GenBank/DDBJ databases">
        <title>Complete genome of the cytokinin-producing biocontrol strain Pseudomonas fluorescens G20-18.</title>
        <authorList>
            <person name="Nielsen T.K."/>
            <person name="Mekureyaw M.F."/>
            <person name="Hansen L.H."/>
            <person name="Nicolaisen M.H."/>
            <person name="Roitsch T.G."/>
            <person name="Hennessy R.C."/>
        </authorList>
    </citation>
    <scope>NUCLEOTIDE SEQUENCE [LARGE SCALE GENOMIC DNA]</scope>
    <source>
        <strain evidence="1 2">G20-18</strain>
    </source>
</reference>
<gene>
    <name evidence="1" type="ORF">KJF94_00555</name>
</gene>
<dbReference type="RefSeq" id="WP_214380606.1">
    <property type="nucleotide sequence ID" value="NZ_CP075566.1"/>
</dbReference>
<organism evidence="1 2">
    <name type="scientific">Pseudomonas hormoni</name>
    <dbReference type="NCBI Taxonomy" id="3093767"/>
    <lineage>
        <taxon>Bacteria</taxon>
        <taxon>Pseudomonadati</taxon>
        <taxon>Pseudomonadota</taxon>
        <taxon>Gammaproteobacteria</taxon>
        <taxon>Pseudomonadales</taxon>
        <taxon>Pseudomonadaceae</taxon>
        <taxon>Pseudomonas</taxon>
    </lineage>
</organism>
<name>A0ABX8EZR2_9PSED</name>
<proteinExistence type="predicted"/>
<evidence type="ECO:0000313" key="1">
    <source>
        <dbReference type="EMBL" id="QVW24108.1"/>
    </source>
</evidence>
<evidence type="ECO:0000313" key="2">
    <source>
        <dbReference type="Proteomes" id="UP000681155"/>
    </source>
</evidence>
<dbReference type="EMBL" id="CP075566">
    <property type="protein sequence ID" value="QVW24108.1"/>
    <property type="molecule type" value="Genomic_DNA"/>
</dbReference>
<dbReference type="Proteomes" id="UP000681155">
    <property type="component" value="Chromosome"/>
</dbReference>
<accession>A0ABX8EZR2</accession>
<sequence length="81" mass="9141">MNNLDDYRFQSHELLLELDAATTNLMMLVSARQLEGTLWNEATYRQKLAYEAWATFLNSPKIDPMPMLDGRAAGSYGPSAD</sequence>
<keyword evidence="2" id="KW-1185">Reference proteome</keyword>
<protein>
    <submittedName>
        <fullName evidence="1">Uncharacterized protein</fullName>
    </submittedName>
</protein>